<dbReference type="AlphaFoldDB" id="A0A9P4JA04"/>
<evidence type="ECO:0000256" key="1">
    <source>
        <dbReference type="SAM" id="MobiDB-lite"/>
    </source>
</evidence>
<accession>A0A9P4JA04</accession>
<feature type="region of interest" description="Disordered" evidence="1">
    <location>
        <begin position="26"/>
        <end position="59"/>
    </location>
</feature>
<gene>
    <name evidence="2" type="ORF">K461DRAFT_4711</name>
</gene>
<reference evidence="2" key="1">
    <citation type="journal article" date="2020" name="Stud. Mycol.">
        <title>101 Dothideomycetes genomes: a test case for predicting lifestyles and emergence of pathogens.</title>
        <authorList>
            <person name="Haridas S."/>
            <person name="Albert R."/>
            <person name="Binder M."/>
            <person name="Bloem J."/>
            <person name="Labutti K."/>
            <person name="Salamov A."/>
            <person name="Andreopoulos B."/>
            <person name="Baker S."/>
            <person name="Barry K."/>
            <person name="Bills G."/>
            <person name="Bluhm B."/>
            <person name="Cannon C."/>
            <person name="Castanera R."/>
            <person name="Culley D."/>
            <person name="Daum C."/>
            <person name="Ezra D."/>
            <person name="Gonzalez J."/>
            <person name="Henrissat B."/>
            <person name="Kuo A."/>
            <person name="Liang C."/>
            <person name="Lipzen A."/>
            <person name="Lutzoni F."/>
            <person name="Magnuson J."/>
            <person name="Mondo S."/>
            <person name="Nolan M."/>
            <person name="Ohm R."/>
            <person name="Pangilinan J."/>
            <person name="Park H.-J."/>
            <person name="Ramirez L."/>
            <person name="Alfaro M."/>
            <person name="Sun H."/>
            <person name="Tritt A."/>
            <person name="Yoshinaga Y."/>
            <person name="Zwiers L.-H."/>
            <person name="Turgeon B."/>
            <person name="Goodwin S."/>
            <person name="Spatafora J."/>
            <person name="Crous P."/>
            <person name="Grigoriev I."/>
        </authorList>
    </citation>
    <scope>NUCLEOTIDE SEQUENCE</scope>
    <source>
        <strain evidence="2">CBS 260.36</strain>
    </source>
</reference>
<evidence type="ECO:0000313" key="3">
    <source>
        <dbReference type="Proteomes" id="UP000799439"/>
    </source>
</evidence>
<name>A0A9P4JA04_9PEZI</name>
<organism evidence="2 3">
    <name type="scientific">Myriangium duriaei CBS 260.36</name>
    <dbReference type="NCBI Taxonomy" id="1168546"/>
    <lineage>
        <taxon>Eukaryota</taxon>
        <taxon>Fungi</taxon>
        <taxon>Dikarya</taxon>
        <taxon>Ascomycota</taxon>
        <taxon>Pezizomycotina</taxon>
        <taxon>Dothideomycetes</taxon>
        <taxon>Dothideomycetidae</taxon>
        <taxon>Myriangiales</taxon>
        <taxon>Myriangiaceae</taxon>
        <taxon>Myriangium</taxon>
    </lineage>
</organism>
<proteinExistence type="predicted"/>
<dbReference type="OrthoDB" id="3945648at2759"/>
<evidence type="ECO:0000313" key="2">
    <source>
        <dbReference type="EMBL" id="KAF2156815.1"/>
    </source>
</evidence>
<sequence length="244" mass="26875">MPHNDEGSSSGEDFWRRILNDTSSYPLSDTHSLHQSNMSTSDTDQNGIIEHSTGSPQQPAMASLEAAVSEVRGFQTAAQALPNGDITTHDDFEVIAQLDVPIIEDVPAELEEFVRLTKHRVPGEAMLFFNDVLVRHMRHFPVIAELADFLLEDGCYSKLETVSGGVLAEWERDPTANSSEVTVEEKALLRLYHAYARIKTKGLLNEAVDLTKALHNSIPSGGEQPSDVQVSQHLVLVSSAYHLT</sequence>
<protein>
    <submittedName>
        <fullName evidence="2">Uncharacterized protein</fullName>
    </submittedName>
</protein>
<dbReference type="EMBL" id="ML996081">
    <property type="protein sequence ID" value="KAF2156815.1"/>
    <property type="molecule type" value="Genomic_DNA"/>
</dbReference>
<comment type="caution">
    <text evidence="2">The sequence shown here is derived from an EMBL/GenBank/DDBJ whole genome shotgun (WGS) entry which is preliminary data.</text>
</comment>
<keyword evidence="3" id="KW-1185">Reference proteome</keyword>
<dbReference type="Proteomes" id="UP000799439">
    <property type="component" value="Unassembled WGS sequence"/>
</dbReference>